<organism evidence="1 2">
    <name type="scientific">Angomonas deanei</name>
    <dbReference type="NCBI Taxonomy" id="59799"/>
    <lineage>
        <taxon>Eukaryota</taxon>
        <taxon>Discoba</taxon>
        <taxon>Euglenozoa</taxon>
        <taxon>Kinetoplastea</taxon>
        <taxon>Metakinetoplastina</taxon>
        <taxon>Trypanosomatida</taxon>
        <taxon>Trypanosomatidae</taxon>
        <taxon>Strigomonadinae</taxon>
        <taxon>Angomonas</taxon>
    </lineage>
</organism>
<keyword evidence="2" id="KW-1185">Reference proteome</keyword>
<dbReference type="OrthoDB" id="272945at2759"/>
<protein>
    <submittedName>
        <fullName evidence="1">Uncharacterized protein</fullName>
    </submittedName>
</protein>
<reference evidence="1 2" key="1">
    <citation type="submission" date="2020-08" db="EMBL/GenBank/DDBJ databases">
        <authorList>
            <person name="Newling K."/>
            <person name="Davey J."/>
            <person name="Forrester S."/>
        </authorList>
    </citation>
    <scope>NUCLEOTIDE SEQUENCE [LARGE SCALE GENOMIC DNA]</scope>
    <source>
        <strain evidence="2">Crithidia deanei Carvalho (ATCC PRA-265)</strain>
    </source>
</reference>
<evidence type="ECO:0000313" key="1">
    <source>
        <dbReference type="EMBL" id="CAD2221725.1"/>
    </source>
</evidence>
<gene>
    <name evidence="1" type="ORF">ADEAN_000926000</name>
</gene>
<name>A0A7G2CQH5_9TRYP</name>
<evidence type="ECO:0000313" key="2">
    <source>
        <dbReference type="Proteomes" id="UP000515908"/>
    </source>
</evidence>
<sequence length="1525" mass="173251">MKLSPQYTLSHPEVAKGLDGRQREVPYYGYWENTPLSGEPLPQRSRRVRHNPYTAPDGDTFPLFVGHNLVGYFVSDVDEVCDPVPLEGHDLWSVQSILLTPSPATACTNSAEVEALQLHRLLHRMRRERGFQVNIRNTSWTSEEAESAVEGRYRCRSRREYDRRRSPNSPVEYDGTCEATPTVMGGLTETTAELSLPRRGVFDVEWIARVVVGNRSLLIKENIDPNVTAVLPAYAEEGEARTDLEIKSNTLIVVRRLHSYPSHVEVELPMYRRRMAVAAPTPTGQLRDTKRVTLQGYWRVRAPLVQMSIDERLQVELDTSSVPNVRRVLPEGSLQFVVQDPGEDLASTHGIPYTSRCPDFGVEYVVRVVALLAPPIVPAYEIVYTEEACVEVEAPRAGHKDEVVRWQVLPCPAAVAPPYMVELPIVDEETDLTVWRACGVEVHHWCEVVWSATNLVGVVNKTYSLRRCERPPEVFFHQNGDQQVEGLPVRYFYPLPIRTEEPSQQTPHAVVPVTDGLEAEWGTLEEVYPGTARRRTILPVAGYEAEFGYSFNTTGKHAYYEANFTPVRLEVACQYNVTKTHYIRLGADVNERICFRPRHHTDDGRLPEEEEGSVLLEEVSNDEKFWSHFNTAQAREEHEADAENYFERRREAIRRRENRLDKVLGDTFTLTHTPLYRRLHYTPLGESTFIPYDYVIRTSRESEVPQEDREQFALRGMCRQREGYTSLFVVNPKGSVELDDRYGTVWPPPAPPAIGVLPFCAPRMIFSRHPDLYKTYMFDYTWTCNESDIITVTKQDPMISTFIHSEYDPDGTGRPVNVNSTNCRLKVYNHATRTMKEDWFLVKRVYPTRFPNSRFIIFGYNSVSTVLSFVRRTDRKGRPLREANARGEYVVVPTPHKTRRVVGSRVLLHVDSPASPHLAVWAVTAATPHSAKVTSAHMIDLTHFTPHFQSKEALERGKGGATATLSGLEYSGLYTVTHYQPDPVYPNVCPNATLEETLEVFRAEVTLKTAFVCGATASIHAVPIPKEISHQFIGQWEVVSLETAPGEVWTGGPSLSGIRFDHENHGNTLVHGLPFGVLTLRWAIYRLLPDQLETVGGEETEADLEELNRLFGGTDRVNFTAGKESYRRELVDYDDMTVYVITENLLSDQVVTLSDTADILRTSSTVNWVIEHDPSKAVRLSSTPIQNYTLLQTSETEETRNMFEELRERYPYIGKQPRPGTELLTADRLPVGSVKLGYDLQPSRNVFGLMKDHTCSMRGVLHIERVSAFLTANTTMDHECDGYTGRGKITLCLHAERGGHPSSRKERQLSRVRLIPLTEMERTLKKGALEVERKGCSVPWWTWEKTKWENITEVRPMDLPARRCFEFIATAGRHLSPREVSHPLFMSLHGANLPPESEVTCKDFISSRIMEGATHHSRTDPQNVGPHLFPFSSTSQRNTQPYLIPVLETNSLQRLNISMRPMLGDQRMPDEVTTELNVSRGGESVVTLKMDLSAPDGWLASLWRRPIRPRRSSSTRRSVTHSFHC</sequence>
<dbReference type="EMBL" id="LR877166">
    <property type="protein sequence ID" value="CAD2221725.1"/>
    <property type="molecule type" value="Genomic_DNA"/>
</dbReference>
<dbReference type="Proteomes" id="UP000515908">
    <property type="component" value="Chromosome 22"/>
</dbReference>
<dbReference type="VEuPathDB" id="TriTrypDB:ADEAN_000926000"/>
<accession>A0A7G2CQH5</accession>
<proteinExistence type="predicted"/>